<evidence type="ECO:0000313" key="2">
    <source>
        <dbReference type="EMBL" id="KAJ5487279.1"/>
    </source>
</evidence>
<keyword evidence="1" id="KW-0812">Transmembrane</keyword>
<protein>
    <submittedName>
        <fullName evidence="2">Major facilitator superfamily domaingeneral substrate transporter</fullName>
    </submittedName>
</protein>
<reference evidence="2" key="2">
    <citation type="journal article" date="2023" name="IMA Fungus">
        <title>Comparative genomic study of the Penicillium genus elucidates a diverse pangenome and 15 lateral gene transfer events.</title>
        <authorList>
            <person name="Petersen C."/>
            <person name="Sorensen T."/>
            <person name="Nielsen M.R."/>
            <person name="Sondergaard T.E."/>
            <person name="Sorensen J.L."/>
            <person name="Fitzpatrick D.A."/>
            <person name="Frisvad J.C."/>
            <person name="Nielsen K.L."/>
        </authorList>
    </citation>
    <scope>NUCLEOTIDE SEQUENCE</scope>
    <source>
        <strain evidence="2">IBT 17660</strain>
    </source>
</reference>
<keyword evidence="1" id="KW-0472">Membrane</keyword>
<dbReference type="Proteomes" id="UP001147760">
    <property type="component" value="Unassembled WGS sequence"/>
</dbReference>
<dbReference type="AlphaFoldDB" id="A0A9W9XAQ3"/>
<keyword evidence="3" id="KW-1185">Reference proteome</keyword>
<evidence type="ECO:0000256" key="1">
    <source>
        <dbReference type="SAM" id="Phobius"/>
    </source>
</evidence>
<reference evidence="2" key="1">
    <citation type="submission" date="2022-12" db="EMBL/GenBank/DDBJ databases">
        <authorList>
            <person name="Petersen C."/>
        </authorList>
    </citation>
    <scope>NUCLEOTIDE SEQUENCE</scope>
    <source>
        <strain evidence="2">IBT 17660</strain>
    </source>
</reference>
<dbReference type="OrthoDB" id="4369519at2759"/>
<accession>A0A9W9XAQ3</accession>
<evidence type="ECO:0000313" key="3">
    <source>
        <dbReference type="Proteomes" id="UP001147760"/>
    </source>
</evidence>
<organism evidence="2 3">
    <name type="scientific">Penicillium desertorum</name>
    <dbReference type="NCBI Taxonomy" id="1303715"/>
    <lineage>
        <taxon>Eukaryota</taxon>
        <taxon>Fungi</taxon>
        <taxon>Dikarya</taxon>
        <taxon>Ascomycota</taxon>
        <taxon>Pezizomycotina</taxon>
        <taxon>Eurotiomycetes</taxon>
        <taxon>Eurotiomycetidae</taxon>
        <taxon>Eurotiales</taxon>
        <taxon>Aspergillaceae</taxon>
        <taxon>Penicillium</taxon>
    </lineage>
</organism>
<sequence length="125" mass="13624">MAGLFTTQFVALSARSRGGHARTTITAYYLAQQFGIIIGVTTSATIVRTLFANDLRRTLHGVSQLDEEGIQVPGGRRGILTLCYSLSKESSTTIASQSLCLKQFNRMFGKASNTAFEPYQFFACA</sequence>
<gene>
    <name evidence="2" type="ORF">N7530_001579</name>
</gene>
<dbReference type="EMBL" id="JAPWDO010000001">
    <property type="protein sequence ID" value="KAJ5487279.1"/>
    <property type="molecule type" value="Genomic_DNA"/>
</dbReference>
<name>A0A9W9XAQ3_9EURO</name>
<keyword evidence="1" id="KW-1133">Transmembrane helix</keyword>
<comment type="caution">
    <text evidence="2">The sequence shown here is derived from an EMBL/GenBank/DDBJ whole genome shotgun (WGS) entry which is preliminary data.</text>
</comment>
<feature type="transmembrane region" description="Helical" evidence="1">
    <location>
        <begin position="31"/>
        <end position="51"/>
    </location>
</feature>
<proteinExistence type="predicted"/>